<dbReference type="EMBL" id="NHYE01000408">
    <property type="protein sequence ID" value="PPR05917.1"/>
    <property type="molecule type" value="Genomic_DNA"/>
</dbReference>
<evidence type="ECO:0000313" key="3">
    <source>
        <dbReference type="Proteomes" id="UP000284706"/>
    </source>
</evidence>
<comment type="caution">
    <text evidence="2">The sequence shown here is derived from an EMBL/GenBank/DDBJ whole genome shotgun (WGS) entry which is preliminary data.</text>
</comment>
<dbReference type="PANTHER" id="PTHR39214:SF1">
    <property type="entry name" value="MICROBODY (PEROXISOME) BIOGENESIS PROTEIN PEROXIN 8 (EUROFUNG)"/>
    <property type="match status" value="1"/>
</dbReference>
<dbReference type="PANTHER" id="PTHR39214">
    <property type="entry name" value="MICROBODY (PEROXISOME) BIOGENESIS PROTEIN PEROXIN 8 (EUROFUNG)"/>
    <property type="match status" value="1"/>
</dbReference>
<evidence type="ECO:0000313" key="2">
    <source>
        <dbReference type="EMBL" id="PPR05917.1"/>
    </source>
</evidence>
<reference evidence="2 3" key="1">
    <citation type="journal article" date="2018" name="Evol. Lett.">
        <title>Horizontal gene cluster transfer increased hallucinogenic mushroom diversity.</title>
        <authorList>
            <person name="Reynolds H.T."/>
            <person name="Vijayakumar V."/>
            <person name="Gluck-Thaler E."/>
            <person name="Korotkin H.B."/>
            <person name="Matheny P.B."/>
            <person name="Slot J.C."/>
        </authorList>
    </citation>
    <scope>NUCLEOTIDE SEQUENCE [LARGE SCALE GENOMIC DNA]</scope>
    <source>
        <strain evidence="2 3">SRW20</strain>
    </source>
</reference>
<feature type="region of interest" description="Disordered" evidence="1">
    <location>
        <begin position="559"/>
        <end position="585"/>
    </location>
</feature>
<feature type="compositionally biased region" description="Basic and acidic residues" evidence="1">
    <location>
        <begin position="833"/>
        <end position="844"/>
    </location>
</feature>
<name>A0A409YSD0_9AGAR</name>
<evidence type="ECO:0000256" key="1">
    <source>
        <dbReference type="SAM" id="MobiDB-lite"/>
    </source>
</evidence>
<dbReference type="STRING" id="231916.A0A409YSD0"/>
<protein>
    <submittedName>
        <fullName evidence="2">Uncharacterized protein</fullName>
    </submittedName>
</protein>
<organism evidence="2 3">
    <name type="scientific">Gymnopilus dilepis</name>
    <dbReference type="NCBI Taxonomy" id="231916"/>
    <lineage>
        <taxon>Eukaryota</taxon>
        <taxon>Fungi</taxon>
        <taxon>Dikarya</taxon>
        <taxon>Basidiomycota</taxon>
        <taxon>Agaricomycotina</taxon>
        <taxon>Agaricomycetes</taxon>
        <taxon>Agaricomycetidae</taxon>
        <taxon>Agaricales</taxon>
        <taxon>Agaricineae</taxon>
        <taxon>Hymenogastraceae</taxon>
        <taxon>Gymnopilus</taxon>
    </lineage>
</organism>
<gene>
    <name evidence="2" type="ORF">CVT26_008811</name>
</gene>
<proteinExistence type="predicted"/>
<feature type="region of interest" description="Disordered" evidence="1">
    <location>
        <begin position="601"/>
        <end position="625"/>
    </location>
</feature>
<dbReference type="InParanoid" id="A0A409YSD0"/>
<keyword evidence="3" id="KW-1185">Reference proteome</keyword>
<sequence>MATSDRGYTILLSHLHDPASKLPLATIQAALAQHLATASPLPTPLAATAISSPLFLSQPFTHQKLQSFSTAFRHATHLKYRSSLEKAKTRSKISSLLGRTLQAALGQWVTDVSKGVHGGHPVLRLAALSGLLLGVQDVKAGDVQEKQEGIDVGRAKSGVEDETIVALAEVMDAYAYGAGTSSSSGVEEWEREFQPAGQGTFSDICGVQSLISADILSLALILASQSLPLIAQDKLKVLPLANLAKLLTSTISSAFKGGAFLSSASASVTLSPQHQVHISTSSPLAQTLHSMPTSPLTISIASLSRLAANVLALLIDSPSSHLYYGMRIISECFSTLQGVAKHVERDWISCPLANVTDLDIASDSKDLSKSIWTNLKTLLFSNIMLAEAVLSASVFVPPQPSDITPASLAIQTLHILSNLSFVISEFGGVTTTTRGFEHLKKTFYLALDILAQGDEELGESRVRAESYVQQLCFSLSSQRAESAATPPRRAKLAFALASIEQLVPVLSDKCIRDWVWGICYPHLSDPSYREIYESSHSVVLAIFASHAQRQQNYLTGYRISDNARQSSRSSKSVEEPTTRRVQPRKQRLAAKLLAGITSPDTVENVVGPETEDPCKETGKGDQSGHPATFVKRMIPFYASCLIDKTDDHVAQNSEDEKLNTPQLRLAYSALVRSASVSAHAGDGPQDETFTLAWYCVQLLLDTIRDLLATGQSSMPKGKGLGDNENGSMRLHRLRLMLISTVSSLPLSLMLRALDEIRQDIAAFPNDDSGTDKSGNKEKKTELVEALFSELLEKTGDREKEAAMIWWYKYRPIIVPEPREDQLKRGSLSSSDSRISKEIEEEGRTSSDNAIAAGQPILSRL</sequence>
<dbReference type="Proteomes" id="UP000284706">
    <property type="component" value="Unassembled WGS sequence"/>
</dbReference>
<feature type="region of interest" description="Disordered" evidence="1">
    <location>
        <begin position="820"/>
        <end position="860"/>
    </location>
</feature>
<dbReference type="OrthoDB" id="2357318at2759"/>
<dbReference type="AlphaFoldDB" id="A0A409YSD0"/>
<dbReference type="InterPro" id="IPR055334">
    <property type="entry name" value="PEX8-like"/>
</dbReference>
<accession>A0A409YSD0</accession>